<evidence type="ECO:0000313" key="1">
    <source>
        <dbReference type="EMBL" id="CAF5215676.1"/>
    </source>
</evidence>
<evidence type="ECO:0000313" key="2">
    <source>
        <dbReference type="Proteomes" id="UP000681720"/>
    </source>
</evidence>
<dbReference type="Proteomes" id="UP000681720">
    <property type="component" value="Unassembled WGS sequence"/>
</dbReference>
<accession>A0A8S3JAJ8</accession>
<name>A0A8S3JAJ8_9BILA</name>
<dbReference type="AlphaFoldDB" id="A0A8S3JAJ8"/>
<proteinExistence type="predicted"/>
<feature type="non-terminal residue" evidence="1">
    <location>
        <position position="90"/>
    </location>
</feature>
<gene>
    <name evidence="1" type="ORF">GIL414_LOCUS81466</name>
</gene>
<dbReference type="EMBL" id="CAJOBJ010357452">
    <property type="protein sequence ID" value="CAF5215676.1"/>
    <property type="molecule type" value="Genomic_DNA"/>
</dbReference>
<comment type="caution">
    <text evidence="1">The sequence shown here is derived from an EMBL/GenBank/DDBJ whole genome shotgun (WGS) entry which is preliminary data.</text>
</comment>
<reference evidence="1" key="1">
    <citation type="submission" date="2021-02" db="EMBL/GenBank/DDBJ databases">
        <authorList>
            <person name="Nowell W R."/>
        </authorList>
    </citation>
    <scope>NUCLEOTIDE SEQUENCE</scope>
</reference>
<organism evidence="1 2">
    <name type="scientific">Rotaria magnacalcarata</name>
    <dbReference type="NCBI Taxonomy" id="392030"/>
    <lineage>
        <taxon>Eukaryota</taxon>
        <taxon>Metazoa</taxon>
        <taxon>Spiralia</taxon>
        <taxon>Gnathifera</taxon>
        <taxon>Rotifera</taxon>
        <taxon>Eurotatoria</taxon>
        <taxon>Bdelloidea</taxon>
        <taxon>Philodinida</taxon>
        <taxon>Philodinidae</taxon>
        <taxon>Rotaria</taxon>
    </lineage>
</organism>
<protein>
    <submittedName>
        <fullName evidence="1">Uncharacterized protein</fullName>
    </submittedName>
</protein>
<feature type="non-terminal residue" evidence="1">
    <location>
        <position position="1"/>
    </location>
</feature>
<sequence length="90" mass="10291">MFEVSPSWQDNYLCTNRDIGLSWRNYPNYCNSNLKRVYSPDYVDGSWSDNALCLLLESKIELIWPPCGLLPPMSCCVQLFDSSTMAALND</sequence>